<dbReference type="InterPro" id="IPR050276">
    <property type="entry name" value="MshD_Acetyltransferase"/>
</dbReference>
<gene>
    <name evidence="2" type="ORF">SAMN05216366_10249</name>
</gene>
<dbReference type="OrthoDB" id="9794566at2"/>
<evidence type="ECO:0000259" key="1">
    <source>
        <dbReference type="PROSITE" id="PS51186"/>
    </source>
</evidence>
<name>A0A1H0MUP8_SELRU</name>
<dbReference type="Pfam" id="PF00583">
    <property type="entry name" value="Acetyltransf_1"/>
    <property type="match status" value="1"/>
</dbReference>
<dbReference type="SUPFAM" id="SSF55729">
    <property type="entry name" value="Acyl-CoA N-acyltransferases (Nat)"/>
    <property type="match status" value="1"/>
</dbReference>
<dbReference type="PROSITE" id="PS51186">
    <property type="entry name" value="GNAT"/>
    <property type="match status" value="1"/>
</dbReference>
<protein>
    <submittedName>
        <fullName evidence="2">Ribosomal-protein-alanine N-acetyltransferase</fullName>
    </submittedName>
</protein>
<dbReference type="InterPro" id="IPR006464">
    <property type="entry name" value="AcTrfase_RimI/Ard1"/>
</dbReference>
<dbReference type="Gene3D" id="3.40.630.30">
    <property type="match status" value="1"/>
</dbReference>
<evidence type="ECO:0000313" key="3">
    <source>
        <dbReference type="Proteomes" id="UP000182412"/>
    </source>
</evidence>
<dbReference type="InterPro" id="IPR000182">
    <property type="entry name" value="GNAT_dom"/>
</dbReference>
<dbReference type="Proteomes" id="UP000182412">
    <property type="component" value="Unassembled WGS sequence"/>
</dbReference>
<dbReference type="NCBIfam" id="TIGR01575">
    <property type="entry name" value="rimI"/>
    <property type="match status" value="1"/>
</dbReference>
<accession>A0A1H0MUP8</accession>
<dbReference type="CDD" id="cd04301">
    <property type="entry name" value="NAT_SF"/>
    <property type="match status" value="1"/>
</dbReference>
<evidence type="ECO:0000313" key="2">
    <source>
        <dbReference type="EMBL" id="SDO84016.1"/>
    </source>
</evidence>
<feature type="domain" description="N-acetyltransferase" evidence="1">
    <location>
        <begin position="14"/>
        <end position="158"/>
    </location>
</feature>
<dbReference type="GO" id="GO:0008080">
    <property type="term" value="F:N-acetyltransferase activity"/>
    <property type="evidence" value="ECO:0007669"/>
    <property type="project" value="InterPro"/>
</dbReference>
<dbReference type="PANTHER" id="PTHR43617">
    <property type="entry name" value="L-AMINO ACID N-ACETYLTRANSFERASE"/>
    <property type="match status" value="1"/>
</dbReference>
<keyword evidence="2" id="KW-0808">Transferase</keyword>
<sequence length="158" mass="17974">MDAVPLDSTNTEQIEFREMAPEDADAVEIVEKACFAIPWSRESFWKEAQNENTLYLLALDGERVIGYVGCWISYEEAQVTNVAILPAYRGRRIGTRMFGELIDRIKEKGVTALTLEVRPTNAPALALYKGYGFKEAGRRPKYYQDNGEDAIIMWNTKL</sequence>
<dbReference type="EMBL" id="FNJQ01000002">
    <property type="protein sequence ID" value="SDO84016.1"/>
    <property type="molecule type" value="Genomic_DNA"/>
</dbReference>
<dbReference type="AlphaFoldDB" id="A0A1H0MUP8"/>
<organism evidence="2 3">
    <name type="scientific">Selenomonas ruminantium</name>
    <dbReference type="NCBI Taxonomy" id="971"/>
    <lineage>
        <taxon>Bacteria</taxon>
        <taxon>Bacillati</taxon>
        <taxon>Bacillota</taxon>
        <taxon>Negativicutes</taxon>
        <taxon>Selenomonadales</taxon>
        <taxon>Selenomonadaceae</taxon>
        <taxon>Selenomonas</taxon>
    </lineage>
</organism>
<reference evidence="2 3" key="1">
    <citation type="submission" date="2016-10" db="EMBL/GenBank/DDBJ databases">
        <authorList>
            <person name="de Groot N.N."/>
        </authorList>
    </citation>
    <scope>NUCLEOTIDE SEQUENCE [LARGE SCALE GENOMIC DNA]</scope>
    <source>
        <strain evidence="2 3">S137</strain>
    </source>
</reference>
<proteinExistence type="predicted"/>
<dbReference type="InterPro" id="IPR016181">
    <property type="entry name" value="Acyl_CoA_acyltransferase"/>
</dbReference>